<protein>
    <submittedName>
        <fullName evidence="2 4">Uncharacterized protein</fullName>
    </submittedName>
</protein>
<reference evidence="4" key="1">
    <citation type="submission" date="2016-06" db="UniProtKB">
        <authorList>
            <consortium name="WormBaseParasite"/>
        </authorList>
    </citation>
    <scope>IDENTIFICATION</scope>
</reference>
<dbReference type="OrthoDB" id="414418at2759"/>
<reference evidence="2 3" key="2">
    <citation type="submission" date="2018-11" db="EMBL/GenBank/DDBJ databases">
        <authorList>
            <consortium name="Pathogen Informatics"/>
        </authorList>
    </citation>
    <scope>NUCLEOTIDE SEQUENCE [LARGE SCALE GENOMIC DNA]</scope>
    <source>
        <strain evidence="2 3">Egypt</strain>
    </source>
</reference>
<name>A0A183BBS0_9TREM</name>
<dbReference type="EMBL" id="UZAN01065269">
    <property type="protein sequence ID" value="VDP93927.1"/>
    <property type="molecule type" value="Genomic_DNA"/>
</dbReference>
<keyword evidence="3" id="KW-1185">Reference proteome</keyword>
<evidence type="ECO:0000313" key="4">
    <source>
        <dbReference type="WBParaSite" id="ECPE_0001669801-mRNA-1"/>
    </source>
</evidence>
<organism evidence="4">
    <name type="scientific">Echinostoma caproni</name>
    <dbReference type="NCBI Taxonomy" id="27848"/>
    <lineage>
        <taxon>Eukaryota</taxon>
        <taxon>Metazoa</taxon>
        <taxon>Spiralia</taxon>
        <taxon>Lophotrochozoa</taxon>
        <taxon>Platyhelminthes</taxon>
        <taxon>Trematoda</taxon>
        <taxon>Digenea</taxon>
        <taxon>Plagiorchiida</taxon>
        <taxon>Echinostomata</taxon>
        <taxon>Echinostomatoidea</taxon>
        <taxon>Echinostomatidae</taxon>
        <taxon>Echinostoma</taxon>
    </lineage>
</organism>
<proteinExistence type="predicted"/>
<dbReference type="AlphaFoldDB" id="A0A183BBS0"/>
<gene>
    <name evidence="2" type="ORF">ECPE_LOCUS16655</name>
</gene>
<accession>A0A183BBS0</accession>
<dbReference type="Proteomes" id="UP000272942">
    <property type="component" value="Unassembled WGS sequence"/>
</dbReference>
<dbReference type="WBParaSite" id="ECPE_0001669801-mRNA-1">
    <property type="protein sequence ID" value="ECPE_0001669801-mRNA-1"/>
    <property type="gene ID" value="ECPE_0001669801"/>
</dbReference>
<evidence type="ECO:0000313" key="2">
    <source>
        <dbReference type="EMBL" id="VDP93927.1"/>
    </source>
</evidence>
<sequence length="158" mass="16898">MGRVSSSSRLETKNVYEMLTTMETELVTADDVTALTESKGTGNGSFESPAPTTSDAVNCEPVTASDKPQSPFCYPTIPESENASHRLGPTFLYPLKSTPEVGLLSYTQGDHVLLVGSCCPPGRQGCPLGVNLATGATGMFSLCTGRRVPQYHTWVLHR</sequence>
<feature type="compositionally biased region" description="Polar residues" evidence="1">
    <location>
        <begin position="36"/>
        <end position="56"/>
    </location>
</feature>
<evidence type="ECO:0000256" key="1">
    <source>
        <dbReference type="SAM" id="MobiDB-lite"/>
    </source>
</evidence>
<evidence type="ECO:0000313" key="3">
    <source>
        <dbReference type="Proteomes" id="UP000272942"/>
    </source>
</evidence>
<feature type="region of interest" description="Disordered" evidence="1">
    <location>
        <begin position="36"/>
        <end position="77"/>
    </location>
</feature>